<evidence type="ECO:0000259" key="10">
    <source>
        <dbReference type="PROSITE" id="PS50109"/>
    </source>
</evidence>
<keyword evidence="7" id="KW-0902">Two-component regulatory system</keyword>
<dbReference type="Gene3D" id="3.30.450.20">
    <property type="entry name" value="PAS domain"/>
    <property type="match status" value="1"/>
</dbReference>
<sequence length="463" mass="51376">MKLRSKILLLAVVPLLAAVSAIALGITMQTLELARHQKEVLRAAWIDTKEAELRHYVRLAYSAIAPLLHGPDTPEARARALETLSKMEFDRDGYFFVYSMQGISLMHPRQPELVGRNLHEMRDRDGNWVIQDLLAAAHAGGAAGSPIRYLWEKPSVHETVRKLGYVMEIQPWGWMIGTGIYIDDVQQTLAQVDAAVQSSISEMIRWVGGISALCLVFVAVCGLALNISDHRQSDAKLRLLARQVVRSQEDERARLSRELHDGLSQVLVSIKLQLEAARARLKRAPADAAHTVDPLLDGALGRLNGAVGEVRRISHNLRPTLLDDLGLPAALEHLTRERWETPRGPLDARLRVEGAPEPLPENQATAFFRLAQEALANALRHAQANHVEMRLRYAPGQTELIIHDDGRGFDLHAVRDDPRDGIGLHNMNERMAALGGELFIQSGRQGTTLHARLPRAAVKEAFA</sequence>
<feature type="transmembrane region" description="Helical" evidence="9">
    <location>
        <begin position="206"/>
        <end position="228"/>
    </location>
</feature>
<dbReference type="EMBL" id="CP016440">
    <property type="protein sequence ID" value="ANY17879.1"/>
    <property type="molecule type" value="Genomic_DNA"/>
</dbReference>
<dbReference type="OrthoDB" id="9792869at2"/>
<dbReference type="SUPFAM" id="SSF55874">
    <property type="entry name" value="ATPase domain of HSP90 chaperone/DNA topoisomerase II/histidine kinase"/>
    <property type="match status" value="1"/>
</dbReference>
<dbReference type="InterPro" id="IPR005467">
    <property type="entry name" value="His_kinase_dom"/>
</dbReference>
<dbReference type="InterPro" id="IPR033480">
    <property type="entry name" value="sCache_2"/>
</dbReference>
<dbReference type="Proteomes" id="UP000092950">
    <property type="component" value="Chromosome"/>
</dbReference>
<organism evidence="12 13">
    <name type="scientific">Bordetella pseudohinzii</name>
    <dbReference type="NCBI Taxonomy" id="1331258"/>
    <lineage>
        <taxon>Bacteria</taxon>
        <taxon>Pseudomonadati</taxon>
        <taxon>Pseudomonadota</taxon>
        <taxon>Betaproteobacteria</taxon>
        <taxon>Burkholderiales</taxon>
        <taxon>Alcaligenaceae</taxon>
        <taxon>Bordetella</taxon>
    </lineage>
</organism>
<dbReference type="EMBL" id="CYTV01000005">
    <property type="protein sequence ID" value="CUI78502.1"/>
    <property type="molecule type" value="Genomic_DNA"/>
</dbReference>
<dbReference type="PANTHER" id="PTHR24421:SF59">
    <property type="entry name" value="OXYGEN SENSOR HISTIDINE KINASE NREB"/>
    <property type="match status" value="1"/>
</dbReference>
<dbReference type="Pfam" id="PF02518">
    <property type="entry name" value="HATPase_c"/>
    <property type="match status" value="1"/>
</dbReference>
<keyword evidence="2" id="KW-1003">Cell membrane</keyword>
<reference evidence="12 13" key="1">
    <citation type="submission" date="2015-09" db="EMBL/GenBank/DDBJ databases">
        <authorList>
            <person name="Jackson K.R."/>
            <person name="Lunt B.L."/>
            <person name="Fisher J.N.B."/>
            <person name="Gardner A.V."/>
            <person name="Bailey M.E."/>
            <person name="Deus L.M."/>
            <person name="Earl A.S."/>
            <person name="Gibby P.D."/>
            <person name="Hartmann K.A."/>
            <person name="Liu J.E."/>
            <person name="Manci A.M."/>
            <person name="Nielsen D.A."/>
            <person name="Solomon M.B."/>
            <person name="Breakwell D.P."/>
            <person name="Burnett S.H."/>
            <person name="Grose J.H."/>
        </authorList>
    </citation>
    <scope>NUCLEOTIDE SEQUENCE [LARGE SCALE GENOMIC DNA]</scope>
    <source>
        <strain evidence="12 13">2789STDY5608636</strain>
    </source>
</reference>
<keyword evidence="14" id="KW-1185">Reference proteome</keyword>
<dbReference type="Gene3D" id="3.30.565.10">
    <property type="entry name" value="Histidine kinase-like ATPase, C-terminal domain"/>
    <property type="match status" value="1"/>
</dbReference>
<keyword evidence="5 11" id="KW-0418">Kinase</keyword>
<dbReference type="EC" id="2.7.13.3" evidence="12"/>
<protein>
    <submittedName>
        <fullName evidence="11">Histidine kinase</fullName>
    </submittedName>
    <submittedName>
        <fullName evidence="12">Sensor protein degS</fullName>
        <ecNumber evidence="12">2.7.13.3</ecNumber>
    </submittedName>
</protein>
<dbReference type="Pfam" id="PF17200">
    <property type="entry name" value="sCache_2"/>
    <property type="match status" value="1"/>
</dbReference>
<keyword evidence="3 12" id="KW-0808">Transferase</keyword>
<dbReference type="InterPro" id="IPR050482">
    <property type="entry name" value="Sensor_HK_TwoCompSys"/>
</dbReference>
<evidence type="ECO:0000256" key="8">
    <source>
        <dbReference type="ARBA" id="ARBA00023136"/>
    </source>
</evidence>
<feature type="domain" description="Histidine kinase" evidence="10">
    <location>
        <begin position="254"/>
        <end position="457"/>
    </location>
</feature>
<evidence type="ECO:0000256" key="2">
    <source>
        <dbReference type="ARBA" id="ARBA00022475"/>
    </source>
</evidence>
<evidence type="ECO:0000256" key="3">
    <source>
        <dbReference type="ARBA" id="ARBA00022679"/>
    </source>
</evidence>
<dbReference type="InterPro" id="IPR017171">
    <property type="entry name" value="Sig_transdc_His_kinase_MctS"/>
</dbReference>
<dbReference type="GO" id="GO:0000155">
    <property type="term" value="F:phosphorelay sensor kinase activity"/>
    <property type="evidence" value="ECO:0007669"/>
    <property type="project" value="InterPro"/>
</dbReference>
<proteinExistence type="predicted"/>
<dbReference type="Pfam" id="PF07730">
    <property type="entry name" value="HisKA_3"/>
    <property type="match status" value="1"/>
</dbReference>
<evidence type="ECO:0000313" key="12">
    <source>
        <dbReference type="EMBL" id="CUI78502.1"/>
    </source>
</evidence>
<keyword evidence="8 9" id="KW-0472">Membrane</keyword>
<evidence type="ECO:0000256" key="7">
    <source>
        <dbReference type="ARBA" id="ARBA00023012"/>
    </source>
</evidence>
<dbReference type="Gene3D" id="1.20.5.1930">
    <property type="match status" value="1"/>
</dbReference>
<evidence type="ECO:0000313" key="14">
    <source>
        <dbReference type="Proteomes" id="UP000092950"/>
    </source>
</evidence>
<evidence type="ECO:0000256" key="4">
    <source>
        <dbReference type="ARBA" id="ARBA00022692"/>
    </source>
</evidence>
<dbReference type="RefSeq" id="WP_043206981.1">
    <property type="nucleotide sequence ID" value="NZ_CAJGUP010000063.1"/>
</dbReference>
<dbReference type="CDD" id="cd16917">
    <property type="entry name" value="HATPase_UhpB-NarQ-NarX-like"/>
    <property type="match status" value="1"/>
</dbReference>
<evidence type="ECO:0000256" key="5">
    <source>
        <dbReference type="ARBA" id="ARBA00022777"/>
    </source>
</evidence>
<reference evidence="11 14" key="2">
    <citation type="submission" date="2016-07" db="EMBL/GenBank/DDBJ databases">
        <title>Complete genome sequences of Bordetella pseudohinzii.</title>
        <authorList>
            <person name="Spilker T."/>
            <person name="Darrah R."/>
            <person name="LiPuma J.J."/>
        </authorList>
    </citation>
    <scope>NUCLEOTIDE SEQUENCE [LARGE SCALE GENOMIC DNA]</scope>
    <source>
        <strain evidence="11 14">HI4681</strain>
    </source>
</reference>
<evidence type="ECO:0000256" key="1">
    <source>
        <dbReference type="ARBA" id="ARBA00004651"/>
    </source>
</evidence>
<evidence type="ECO:0000313" key="13">
    <source>
        <dbReference type="Proteomes" id="UP000053096"/>
    </source>
</evidence>
<name>A0A0J6C5P2_9BORD</name>
<keyword evidence="6 9" id="KW-1133">Transmembrane helix</keyword>
<dbReference type="PIRSF" id="PIRSF037314">
    <property type="entry name" value="STHK_MctS"/>
    <property type="match status" value="1"/>
</dbReference>
<dbReference type="PANTHER" id="PTHR24421">
    <property type="entry name" value="NITRATE/NITRITE SENSOR PROTEIN NARX-RELATED"/>
    <property type="match status" value="1"/>
</dbReference>
<evidence type="ECO:0000256" key="9">
    <source>
        <dbReference type="SAM" id="Phobius"/>
    </source>
</evidence>
<keyword evidence="4 9" id="KW-0812">Transmembrane</keyword>
<accession>A0A0M7FAR8</accession>
<dbReference type="GO" id="GO:0046983">
    <property type="term" value="F:protein dimerization activity"/>
    <property type="evidence" value="ECO:0007669"/>
    <property type="project" value="InterPro"/>
</dbReference>
<dbReference type="Proteomes" id="UP000053096">
    <property type="component" value="Unassembled WGS sequence"/>
</dbReference>
<dbReference type="SMART" id="SM01049">
    <property type="entry name" value="Cache_2"/>
    <property type="match status" value="1"/>
</dbReference>
<evidence type="ECO:0000313" key="11">
    <source>
        <dbReference type="EMBL" id="ANY17879.1"/>
    </source>
</evidence>
<dbReference type="KEGG" id="bpdz:BBN53_19510"/>
<dbReference type="InterPro" id="IPR011712">
    <property type="entry name" value="Sig_transdc_His_kin_sub3_dim/P"/>
</dbReference>
<dbReference type="AlphaFoldDB" id="A0A0J6C5P2"/>
<dbReference type="SMART" id="SM00387">
    <property type="entry name" value="HATPase_c"/>
    <property type="match status" value="1"/>
</dbReference>
<dbReference type="PROSITE" id="PS50109">
    <property type="entry name" value="HIS_KIN"/>
    <property type="match status" value="1"/>
</dbReference>
<dbReference type="InterPro" id="IPR036890">
    <property type="entry name" value="HATPase_C_sf"/>
</dbReference>
<comment type="subcellular location">
    <subcellularLocation>
        <location evidence="1">Cell membrane</location>
        <topology evidence="1">Multi-pass membrane protein</topology>
    </subcellularLocation>
</comment>
<accession>A0A0J6C5P2</accession>
<evidence type="ECO:0000256" key="6">
    <source>
        <dbReference type="ARBA" id="ARBA00022989"/>
    </source>
</evidence>
<dbReference type="InterPro" id="IPR003594">
    <property type="entry name" value="HATPase_dom"/>
</dbReference>
<gene>
    <name evidence="12" type="primary">degS</name>
    <name evidence="11" type="ORF">BBN53_19510</name>
    <name evidence="12" type="ORF">ERS370011_02209</name>
</gene>
<dbReference type="GO" id="GO:0005886">
    <property type="term" value="C:plasma membrane"/>
    <property type="evidence" value="ECO:0007669"/>
    <property type="project" value="UniProtKB-SubCell"/>
</dbReference>